<evidence type="ECO:0000256" key="1">
    <source>
        <dbReference type="SAM" id="MobiDB-lite"/>
    </source>
</evidence>
<organism evidence="3 4">
    <name type="scientific">Vanrija pseudolonga</name>
    <dbReference type="NCBI Taxonomy" id="143232"/>
    <lineage>
        <taxon>Eukaryota</taxon>
        <taxon>Fungi</taxon>
        <taxon>Dikarya</taxon>
        <taxon>Basidiomycota</taxon>
        <taxon>Agaricomycotina</taxon>
        <taxon>Tremellomycetes</taxon>
        <taxon>Trichosporonales</taxon>
        <taxon>Trichosporonaceae</taxon>
        <taxon>Vanrija</taxon>
    </lineage>
</organism>
<gene>
    <name evidence="3" type="ORF">LOC62_05G007324</name>
</gene>
<dbReference type="EMBL" id="CP086718">
    <property type="protein sequence ID" value="WOO83804.1"/>
    <property type="molecule type" value="Genomic_DNA"/>
</dbReference>
<dbReference type="RefSeq" id="XP_062629830.1">
    <property type="nucleotide sequence ID" value="XM_062773846.1"/>
</dbReference>
<feature type="region of interest" description="Disordered" evidence="1">
    <location>
        <begin position="118"/>
        <end position="138"/>
    </location>
</feature>
<dbReference type="CDD" id="cd09917">
    <property type="entry name" value="F-box_SF"/>
    <property type="match status" value="1"/>
</dbReference>
<evidence type="ECO:0000313" key="4">
    <source>
        <dbReference type="Proteomes" id="UP000827549"/>
    </source>
</evidence>
<dbReference type="GeneID" id="87810497"/>
<evidence type="ECO:0000313" key="3">
    <source>
        <dbReference type="EMBL" id="WOO83804.1"/>
    </source>
</evidence>
<sequence length="440" mass="48714">MEWAAAQPAPRRFLLETHLVLRIFESLPPRDLVSCMRVNTAFYTFAVRALHRHVVLSEVGPWPRFCDTPPDLPPPNLYSEFGTLAARRGSDDTVASETPTVVRRSQVRFASMSLPRVASTPSPRVASDSAPRTSNLSIPPPVDPILHRSWLAKFVRELDIYPHTIAKCTTFPPMDNVELVRIRLNLYKSRTGHAWTFHTDAAHAGGETPQRQRRPSLEVLPECRALAHLRPTRVVVLGAPAIYAATPVTCLPYTLLAAVDTYTLALGPDPDLVTCARSSDIPRCRARAIMADVHAAASARNVTVIFWTAGPGIPWTAGYRSKPSTEFRGSWVARLFLDLADMLLHTPLSCIVTFVNTGAIDLESANLFHGDEARVERRVEGFFRAEMTRFCVESLGLGHAGAMAQGNRFHFVLMEAYLASGEWAGQLDAESVEKWWRGAA</sequence>
<evidence type="ECO:0000259" key="2">
    <source>
        <dbReference type="Pfam" id="PF12937"/>
    </source>
</evidence>
<protein>
    <recommendedName>
        <fullName evidence="2">F-box domain-containing protein</fullName>
    </recommendedName>
</protein>
<accession>A0AAF1BP23</accession>
<dbReference type="InterPro" id="IPR036047">
    <property type="entry name" value="F-box-like_dom_sf"/>
</dbReference>
<reference evidence="3" key="1">
    <citation type="submission" date="2023-10" db="EMBL/GenBank/DDBJ databases">
        <authorList>
            <person name="Noh H."/>
        </authorList>
    </citation>
    <scope>NUCLEOTIDE SEQUENCE</scope>
    <source>
        <strain evidence="3">DUCC4014</strain>
    </source>
</reference>
<dbReference type="Proteomes" id="UP000827549">
    <property type="component" value="Chromosome 5"/>
</dbReference>
<dbReference type="Pfam" id="PF12937">
    <property type="entry name" value="F-box-like"/>
    <property type="match status" value="1"/>
</dbReference>
<dbReference type="InterPro" id="IPR001810">
    <property type="entry name" value="F-box_dom"/>
</dbReference>
<feature type="domain" description="F-box" evidence="2">
    <location>
        <begin position="18"/>
        <end position="56"/>
    </location>
</feature>
<dbReference type="SUPFAM" id="SSF81383">
    <property type="entry name" value="F-box domain"/>
    <property type="match status" value="1"/>
</dbReference>
<proteinExistence type="predicted"/>
<name>A0AAF1BP23_9TREE</name>
<dbReference type="AlphaFoldDB" id="A0AAF1BP23"/>
<keyword evidence="4" id="KW-1185">Reference proteome</keyword>